<dbReference type="CDD" id="cd00082">
    <property type="entry name" value="HisKA"/>
    <property type="match status" value="1"/>
</dbReference>
<proteinExistence type="predicted"/>
<sequence length="221" mass="24498">MTIDLNAAFESGLQYFGKMTASISHEIKNVLAIINENAGLMEDLVLMANKGRPLEPERLTTLAGKIISQIQRADGIILNMNTFAHSVDEFQKRIDITETLTLVVSLSNRFASMRGVAVELAPIHNPIRINTNQFLLENIVWLCLDYAMDEAGHGKRVVLNAEKVDNAIAIRFAMPEGVTGDFSRIFPGKREEALVEILAGDLSTHRDRGEIVLTLPTEIKN</sequence>
<gene>
    <name evidence="3" type="ORF">PITCH_A760055</name>
</gene>
<dbReference type="EMBL" id="OJIN01000221">
    <property type="protein sequence ID" value="SPD75845.1"/>
    <property type="molecule type" value="Genomic_DNA"/>
</dbReference>
<dbReference type="SUPFAM" id="SSF47384">
    <property type="entry name" value="Homodimeric domain of signal transducing histidine kinase"/>
    <property type="match status" value="1"/>
</dbReference>
<dbReference type="Gene3D" id="1.10.287.130">
    <property type="match status" value="1"/>
</dbReference>
<reference evidence="3" key="1">
    <citation type="submission" date="2018-01" db="EMBL/GenBank/DDBJ databases">
        <authorList>
            <person name="Regsiter A."/>
            <person name="William W."/>
        </authorList>
    </citation>
    <scope>NUCLEOTIDE SEQUENCE</scope>
    <source>
        <strain evidence="3">TRIP AH-1</strain>
    </source>
</reference>
<dbReference type="GO" id="GO:0000155">
    <property type="term" value="F:phosphorelay sensor kinase activity"/>
    <property type="evidence" value="ECO:0007669"/>
    <property type="project" value="InterPro"/>
</dbReference>
<organism evidence="3">
    <name type="scientific">uncultured Desulfobacterium sp</name>
    <dbReference type="NCBI Taxonomy" id="201089"/>
    <lineage>
        <taxon>Bacteria</taxon>
        <taxon>Pseudomonadati</taxon>
        <taxon>Thermodesulfobacteriota</taxon>
        <taxon>Desulfobacteria</taxon>
        <taxon>Desulfobacterales</taxon>
        <taxon>Desulfobacteriaceae</taxon>
        <taxon>Desulfobacterium</taxon>
        <taxon>environmental samples</taxon>
    </lineage>
</organism>
<comment type="catalytic activity">
    <reaction evidence="1">
        <text>ATP + protein L-histidine = ADP + protein N-phospho-L-histidine.</text>
        <dbReference type="EC" id="2.7.13.3"/>
    </reaction>
</comment>
<evidence type="ECO:0000256" key="2">
    <source>
        <dbReference type="ARBA" id="ARBA00012438"/>
    </source>
</evidence>
<dbReference type="AlphaFoldDB" id="A0A445N2C0"/>
<evidence type="ECO:0000313" key="3">
    <source>
        <dbReference type="EMBL" id="SPD75845.1"/>
    </source>
</evidence>
<dbReference type="EC" id="2.7.13.3" evidence="2"/>
<accession>A0A445N2C0</accession>
<evidence type="ECO:0000256" key="1">
    <source>
        <dbReference type="ARBA" id="ARBA00000085"/>
    </source>
</evidence>
<protein>
    <recommendedName>
        <fullName evidence="2">histidine kinase</fullName>
        <ecNumber evidence="2">2.7.13.3</ecNumber>
    </recommendedName>
</protein>
<dbReference type="InterPro" id="IPR036097">
    <property type="entry name" value="HisK_dim/P_sf"/>
</dbReference>
<dbReference type="InterPro" id="IPR003661">
    <property type="entry name" value="HisK_dim/P_dom"/>
</dbReference>
<name>A0A445N2C0_9BACT</name>